<name>A0A392UVU6_9FABA</name>
<dbReference type="EMBL" id="LXQA010960206">
    <property type="protein sequence ID" value="MCI78845.1"/>
    <property type="molecule type" value="Genomic_DNA"/>
</dbReference>
<proteinExistence type="predicted"/>
<feature type="non-terminal residue" evidence="1">
    <location>
        <position position="50"/>
    </location>
</feature>
<keyword evidence="2" id="KW-1185">Reference proteome</keyword>
<dbReference type="Proteomes" id="UP000265520">
    <property type="component" value="Unassembled WGS sequence"/>
</dbReference>
<protein>
    <submittedName>
        <fullName evidence="1">Uncharacterized protein</fullName>
    </submittedName>
</protein>
<gene>
    <name evidence="1" type="ORF">A2U01_0100116</name>
</gene>
<reference evidence="1 2" key="1">
    <citation type="journal article" date="2018" name="Front. Plant Sci.">
        <title>Red Clover (Trifolium pratense) and Zigzag Clover (T. medium) - A Picture of Genomic Similarities and Differences.</title>
        <authorList>
            <person name="Dluhosova J."/>
            <person name="Istvanek J."/>
            <person name="Nedelnik J."/>
            <person name="Repkova J."/>
        </authorList>
    </citation>
    <scope>NUCLEOTIDE SEQUENCE [LARGE SCALE GENOMIC DNA]</scope>
    <source>
        <strain evidence="2">cv. 10/8</strain>
        <tissue evidence="1">Leaf</tissue>
    </source>
</reference>
<organism evidence="1 2">
    <name type="scientific">Trifolium medium</name>
    <dbReference type="NCBI Taxonomy" id="97028"/>
    <lineage>
        <taxon>Eukaryota</taxon>
        <taxon>Viridiplantae</taxon>
        <taxon>Streptophyta</taxon>
        <taxon>Embryophyta</taxon>
        <taxon>Tracheophyta</taxon>
        <taxon>Spermatophyta</taxon>
        <taxon>Magnoliopsida</taxon>
        <taxon>eudicotyledons</taxon>
        <taxon>Gunneridae</taxon>
        <taxon>Pentapetalae</taxon>
        <taxon>rosids</taxon>
        <taxon>fabids</taxon>
        <taxon>Fabales</taxon>
        <taxon>Fabaceae</taxon>
        <taxon>Papilionoideae</taxon>
        <taxon>50 kb inversion clade</taxon>
        <taxon>NPAAA clade</taxon>
        <taxon>Hologalegina</taxon>
        <taxon>IRL clade</taxon>
        <taxon>Trifolieae</taxon>
        <taxon>Trifolium</taxon>
    </lineage>
</organism>
<accession>A0A392UVU6</accession>
<evidence type="ECO:0000313" key="2">
    <source>
        <dbReference type="Proteomes" id="UP000265520"/>
    </source>
</evidence>
<evidence type="ECO:0000313" key="1">
    <source>
        <dbReference type="EMBL" id="MCI78845.1"/>
    </source>
</evidence>
<comment type="caution">
    <text evidence="1">The sequence shown here is derived from an EMBL/GenBank/DDBJ whole genome shotgun (WGS) entry which is preliminary data.</text>
</comment>
<sequence>MVFKKWFKKMEITLEEAHRAFLKEMEELHEKELRKKLPPKLLDPGRFTIP</sequence>
<dbReference type="AlphaFoldDB" id="A0A392UVU6"/>